<dbReference type="EMBL" id="FONG01000015">
    <property type="protein sequence ID" value="SFF47612.1"/>
    <property type="molecule type" value="Genomic_DNA"/>
</dbReference>
<reference evidence="1 2" key="1">
    <citation type="submission" date="2016-10" db="EMBL/GenBank/DDBJ databases">
        <authorList>
            <person name="de Groot N.N."/>
        </authorList>
    </citation>
    <scope>NUCLEOTIDE SEQUENCE [LARGE SCALE GENOMIC DNA]</scope>
    <source>
        <strain evidence="1 2">CGMCC 4.3510</strain>
    </source>
</reference>
<gene>
    <name evidence="1" type="ORF">SAMN05216251_115130</name>
</gene>
<dbReference type="Proteomes" id="UP000199323">
    <property type="component" value="Unassembled WGS sequence"/>
</dbReference>
<organism evidence="1 2">
    <name type="scientific">Actinacidiphila alni</name>
    <dbReference type="NCBI Taxonomy" id="380248"/>
    <lineage>
        <taxon>Bacteria</taxon>
        <taxon>Bacillati</taxon>
        <taxon>Actinomycetota</taxon>
        <taxon>Actinomycetes</taxon>
        <taxon>Kitasatosporales</taxon>
        <taxon>Streptomycetaceae</taxon>
        <taxon>Actinacidiphila</taxon>
    </lineage>
</organism>
<dbReference type="RefSeq" id="WP_093715750.1">
    <property type="nucleotide sequence ID" value="NZ_FONG01000015.1"/>
</dbReference>
<accession>A0A1I2IYL3</accession>
<dbReference type="OrthoDB" id="4182439at2"/>
<keyword evidence="2" id="KW-1185">Reference proteome</keyword>
<proteinExistence type="predicted"/>
<protein>
    <submittedName>
        <fullName evidence="1">Uncharacterized protein</fullName>
    </submittedName>
</protein>
<name>A0A1I2IYL3_9ACTN</name>
<dbReference type="AlphaFoldDB" id="A0A1I2IYL3"/>
<evidence type="ECO:0000313" key="2">
    <source>
        <dbReference type="Proteomes" id="UP000199323"/>
    </source>
</evidence>
<sequence>MKNQRSEGAYPHLVVGTHPDLGVIAIDSGTSSVVPAAMRSVGFEQRLKCSLYVLRDPGEDAAETVRSIAGLLTSAGFRVRVGLPL</sequence>
<evidence type="ECO:0000313" key="1">
    <source>
        <dbReference type="EMBL" id="SFF47612.1"/>
    </source>
</evidence>